<gene>
    <name evidence="1" type="ORF">LTS18_002391</name>
</gene>
<evidence type="ECO:0000313" key="1">
    <source>
        <dbReference type="EMBL" id="KAK3044019.1"/>
    </source>
</evidence>
<dbReference type="EMBL" id="JAWDJW010012540">
    <property type="protein sequence ID" value="KAK3044019.1"/>
    <property type="molecule type" value="Genomic_DNA"/>
</dbReference>
<accession>A0ACC3CSG1</accession>
<protein>
    <submittedName>
        <fullName evidence="1">Uncharacterized protein</fullName>
    </submittedName>
</protein>
<evidence type="ECO:0000313" key="2">
    <source>
        <dbReference type="Proteomes" id="UP001186974"/>
    </source>
</evidence>
<keyword evidence="2" id="KW-1185">Reference proteome</keyword>
<comment type="caution">
    <text evidence="1">The sequence shown here is derived from an EMBL/GenBank/DDBJ whole genome shotgun (WGS) entry which is preliminary data.</text>
</comment>
<dbReference type="Proteomes" id="UP001186974">
    <property type="component" value="Unassembled WGS sequence"/>
</dbReference>
<sequence length="231" mass="24332">MLLDAGPNEDIIYNGGAASDPFSKAGYPSNPSSTSSRLPRARDGSFTKFTELGPKANLTGTPNGTNMKETGSSIADSSSPGAPIASSSVRAYKPSPLTHEAQLSREGSPLDRLSGFKTNSPDSTNRYGRVDHLVEESMSVGSGFHSVQPSYQSFDYSLNKYVPANTFRYSNSSSLLLSPEAPPRRPSQAKGSGRPAFPAPLNVVKRSSPSFTSSPSSGKANGKRPKGARPS</sequence>
<name>A0ACC3CSG1_9PEZI</name>
<reference evidence="1" key="1">
    <citation type="submission" date="2024-09" db="EMBL/GenBank/DDBJ databases">
        <title>Black Yeasts Isolated from many extreme environments.</title>
        <authorList>
            <person name="Coleine C."/>
            <person name="Stajich J.E."/>
            <person name="Selbmann L."/>
        </authorList>
    </citation>
    <scope>NUCLEOTIDE SEQUENCE</scope>
    <source>
        <strain evidence="1">CCFEE 5737</strain>
    </source>
</reference>
<organism evidence="1 2">
    <name type="scientific">Coniosporium uncinatum</name>
    <dbReference type="NCBI Taxonomy" id="93489"/>
    <lineage>
        <taxon>Eukaryota</taxon>
        <taxon>Fungi</taxon>
        <taxon>Dikarya</taxon>
        <taxon>Ascomycota</taxon>
        <taxon>Pezizomycotina</taxon>
        <taxon>Dothideomycetes</taxon>
        <taxon>Dothideomycetes incertae sedis</taxon>
        <taxon>Coniosporium</taxon>
    </lineage>
</organism>
<feature type="non-terminal residue" evidence="1">
    <location>
        <position position="231"/>
    </location>
</feature>
<proteinExistence type="predicted"/>